<accession>A0A1L7WWT0</accession>
<gene>
    <name evidence="2" type="ORF">PAC_07108</name>
</gene>
<organism evidence="2 3">
    <name type="scientific">Phialocephala subalpina</name>
    <dbReference type="NCBI Taxonomy" id="576137"/>
    <lineage>
        <taxon>Eukaryota</taxon>
        <taxon>Fungi</taxon>
        <taxon>Dikarya</taxon>
        <taxon>Ascomycota</taxon>
        <taxon>Pezizomycotina</taxon>
        <taxon>Leotiomycetes</taxon>
        <taxon>Helotiales</taxon>
        <taxon>Mollisiaceae</taxon>
        <taxon>Phialocephala</taxon>
        <taxon>Phialocephala fortinii species complex</taxon>
    </lineage>
</organism>
<evidence type="ECO:0000313" key="3">
    <source>
        <dbReference type="Proteomes" id="UP000184330"/>
    </source>
</evidence>
<protein>
    <submittedName>
        <fullName evidence="2">Uncharacterized protein</fullName>
    </submittedName>
</protein>
<reference evidence="2 3" key="1">
    <citation type="submission" date="2016-03" db="EMBL/GenBank/DDBJ databases">
        <authorList>
            <person name="Ploux O."/>
        </authorList>
    </citation>
    <scope>NUCLEOTIDE SEQUENCE [LARGE SCALE GENOMIC DNA]</scope>
    <source>
        <strain evidence="2 3">UAMH 11012</strain>
    </source>
</reference>
<feature type="compositionally biased region" description="Basic and acidic residues" evidence="1">
    <location>
        <begin position="14"/>
        <end position="28"/>
    </location>
</feature>
<keyword evidence="3" id="KW-1185">Reference proteome</keyword>
<dbReference type="STRING" id="576137.A0A1L7WWT0"/>
<dbReference type="AlphaFoldDB" id="A0A1L7WWT0"/>
<name>A0A1L7WWT0_9HELO</name>
<dbReference type="OrthoDB" id="5387995at2759"/>
<feature type="region of interest" description="Disordered" evidence="1">
    <location>
        <begin position="1"/>
        <end position="50"/>
    </location>
</feature>
<sequence length="424" mass="47929">MRMSRRRSLYTDDFPERTFPEDPARREPSQPSSKFFAGKGASQPHRNGSGWLSAGCRAPCKKLFPRKSIAVEVRDEMKPSLVWWSPSVPPCFAPLFHKPPLLLFFPIPLSSRGFGIGLEKIPARAALTTTLITPNVREGPSQNLRGGDENAYLMGLRTTRRETIWSTRSHVSMIHNFGSKESATETFTFTFLAGSSLKLSFDWPLSLPAPLDRPFKRRRALSDVDGEGKEARKKRRLRLHLITSRLSRPFSEPASNIGTNRGLSKISVWAKNKALGKNVLRKAAIMNRVRRRMDAAKDFMRVEQERTRELSLREVVLQKPRCLDFPLPPSPLGLSNYDALDLEDDVYDHEDDEDIDKVSAVYSDFNIMNPTTSIEGDDYAYLDALDGISPEDLPDTPPPPPEESIAEMLREDSRGESIFVQVRE</sequence>
<evidence type="ECO:0000256" key="1">
    <source>
        <dbReference type="SAM" id="MobiDB-lite"/>
    </source>
</evidence>
<proteinExistence type="predicted"/>
<evidence type="ECO:0000313" key="2">
    <source>
        <dbReference type="EMBL" id="CZR57219.1"/>
    </source>
</evidence>
<dbReference type="Proteomes" id="UP000184330">
    <property type="component" value="Unassembled WGS sequence"/>
</dbReference>
<dbReference type="EMBL" id="FJOG01000009">
    <property type="protein sequence ID" value="CZR57219.1"/>
    <property type="molecule type" value="Genomic_DNA"/>
</dbReference>